<accession>A0A0D2Y929</accession>
<protein>
    <submittedName>
        <fullName evidence="1">Uncharacterized protein</fullName>
    </submittedName>
</protein>
<name>A0A0D2Y929_FUSOF</name>
<dbReference type="Proteomes" id="UP000002489">
    <property type="component" value="Unassembled WGS sequence"/>
</dbReference>
<evidence type="ECO:0000313" key="2">
    <source>
        <dbReference type="Proteomes" id="UP000002489"/>
    </source>
</evidence>
<dbReference type="AlphaFoldDB" id="A0A0D2Y929"/>
<reference evidence="1" key="2">
    <citation type="submission" date="2025-08" db="UniProtKB">
        <authorList>
            <consortium name="EnsemblFungi"/>
        </authorList>
    </citation>
    <scope>IDENTIFICATION</scope>
    <source>
        <strain evidence="1">4287 / CBS 123668 / FGSC 9935 / NRRL 34936</strain>
    </source>
</reference>
<evidence type="ECO:0000313" key="1">
    <source>
        <dbReference type="EnsemblFungi" id="FOXG_12798P0"/>
    </source>
</evidence>
<reference evidence="2" key="1">
    <citation type="journal article" date="2012" name="Mol. Plant Microbe Interact.">
        <title>A highly conserved effector in Fusarium oxysporum is required for full virulence on Arabidopsis.</title>
        <authorList>
            <person name="Thatcher L.F."/>
            <person name="Gardiner D.M."/>
            <person name="Kazan K."/>
            <person name="Manners J."/>
        </authorList>
    </citation>
    <scope>NUCLEOTIDE SEQUENCE [LARGE SCALE GENOMIC DNA]</scope>
    <source>
        <strain evidence="2">Fo5176</strain>
    </source>
</reference>
<organism evidence="1 2">
    <name type="scientific">Fusarium oxysporum (strain Fo5176)</name>
    <name type="common">Fusarium vascular wilt</name>
    <dbReference type="NCBI Taxonomy" id="660025"/>
    <lineage>
        <taxon>Eukaryota</taxon>
        <taxon>Fungi</taxon>
        <taxon>Dikarya</taxon>
        <taxon>Ascomycota</taxon>
        <taxon>Pezizomycotina</taxon>
        <taxon>Sordariomycetes</taxon>
        <taxon>Hypocreomycetidae</taxon>
        <taxon>Hypocreales</taxon>
        <taxon>Nectriaceae</taxon>
        <taxon>Fusarium</taxon>
        <taxon>Fusarium oxysporum species complex</taxon>
    </lineage>
</organism>
<sequence>MSLLRRTAHSISPHARPSLSAINTTRRISHPAILSSLTSSPYANRRNFSVASALGETVTVTADALSWAHSAGVPCVCGPLLRAAYHLFVHSGMEYMGEDAQGTTPGTVANPASRLQDDGHFQATTTSGPCHAYDAPTATPLCRFAKRYLPLLGYIICAYPRQ</sequence>
<dbReference type="EnsemblFungi" id="FOXG_12798T0">
    <property type="protein sequence ID" value="FOXG_12798P0"/>
    <property type="gene ID" value="FOXG_12798"/>
</dbReference>
<proteinExistence type="predicted"/>
<dbReference type="STRING" id="426428.A0A0D2Y929"/>